<organism evidence="8 9">
    <name type="scientific">Cladobotryum mycophilum</name>
    <dbReference type="NCBI Taxonomy" id="491253"/>
    <lineage>
        <taxon>Eukaryota</taxon>
        <taxon>Fungi</taxon>
        <taxon>Dikarya</taxon>
        <taxon>Ascomycota</taxon>
        <taxon>Pezizomycotina</taxon>
        <taxon>Sordariomycetes</taxon>
        <taxon>Hypocreomycetidae</taxon>
        <taxon>Hypocreales</taxon>
        <taxon>Hypocreaceae</taxon>
        <taxon>Cladobotryum</taxon>
    </lineage>
</organism>
<evidence type="ECO:0000313" key="8">
    <source>
        <dbReference type="EMBL" id="KAK5996100.1"/>
    </source>
</evidence>
<evidence type="ECO:0000256" key="4">
    <source>
        <dbReference type="ARBA" id="ARBA00023136"/>
    </source>
</evidence>
<feature type="transmembrane region" description="Helical" evidence="6">
    <location>
        <begin position="31"/>
        <end position="49"/>
    </location>
</feature>
<feature type="transmembrane region" description="Helical" evidence="6">
    <location>
        <begin position="274"/>
        <end position="293"/>
    </location>
</feature>
<name>A0ABR0SV75_9HYPO</name>
<dbReference type="PROSITE" id="PS50922">
    <property type="entry name" value="TLC"/>
    <property type="match status" value="1"/>
</dbReference>
<comment type="caution">
    <text evidence="8">The sequence shown here is derived from an EMBL/GenBank/DDBJ whole genome shotgun (WGS) entry which is preliminary data.</text>
</comment>
<sequence length="310" mass="35290">MSSDFVSPSLSWLGSSQPVQSLASYFGLRTLPIHVDWAVLSLAFFTVLYSHIAEPLTKHFIPKQWAAFTDKEKADWKMRSVSMAQSLVLGPASLYVLWAQYTQWESRTRVERVFGYYEPETWIANVALGYFIWHFVMMVIEYKKHGLEMVIHAVVGVSFLGGVYQPFINNMTPWFLLYELTNISQNMYRFLARLGKGTSGASVANAIVWIVTFFFTRILWGTYATFVCCHDVFVMSRTALTAKDLGVTEFASLERLRAKGLDPWPPSVFMVGWVYARGIALAALNFIWFYLIVKTTAKKLAAKNAAKTME</sequence>
<keyword evidence="4 5" id="KW-0472">Membrane</keyword>
<keyword evidence="2 5" id="KW-0812">Transmembrane</keyword>
<dbReference type="InterPro" id="IPR006634">
    <property type="entry name" value="TLC-dom"/>
</dbReference>
<dbReference type="Proteomes" id="UP001338125">
    <property type="component" value="Unassembled WGS sequence"/>
</dbReference>
<dbReference type="EMBL" id="JAVFKD010000004">
    <property type="protein sequence ID" value="KAK5996100.1"/>
    <property type="molecule type" value="Genomic_DNA"/>
</dbReference>
<evidence type="ECO:0000256" key="5">
    <source>
        <dbReference type="PROSITE-ProRule" id="PRU00205"/>
    </source>
</evidence>
<dbReference type="Pfam" id="PF03798">
    <property type="entry name" value="TRAM_LAG1_CLN8"/>
    <property type="match status" value="1"/>
</dbReference>
<dbReference type="PANTHER" id="PTHR13439">
    <property type="entry name" value="CT120 PROTEIN"/>
    <property type="match status" value="1"/>
</dbReference>
<comment type="subcellular location">
    <subcellularLocation>
        <location evidence="1">Membrane</location>
        <topology evidence="1">Multi-pass membrane protein</topology>
    </subcellularLocation>
</comment>
<dbReference type="InterPro" id="IPR050846">
    <property type="entry name" value="TLCD"/>
</dbReference>
<evidence type="ECO:0000256" key="1">
    <source>
        <dbReference type="ARBA" id="ARBA00004141"/>
    </source>
</evidence>
<keyword evidence="3 6" id="KW-1133">Transmembrane helix</keyword>
<proteinExistence type="predicted"/>
<feature type="transmembrane region" description="Helical" evidence="6">
    <location>
        <begin position="203"/>
        <end position="226"/>
    </location>
</feature>
<evidence type="ECO:0000256" key="6">
    <source>
        <dbReference type="SAM" id="Phobius"/>
    </source>
</evidence>
<feature type="transmembrane region" description="Helical" evidence="6">
    <location>
        <begin position="149"/>
        <end position="168"/>
    </location>
</feature>
<evidence type="ECO:0000259" key="7">
    <source>
        <dbReference type="PROSITE" id="PS50922"/>
    </source>
</evidence>
<reference evidence="8 9" key="1">
    <citation type="submission" date="2024-01" db="EMBL/GenBank/DDBJ databases">
        <title>Complete genome of Cladobotryum mycophilum ATHUM6906.</title>
        <authorList>
            <person name="Christinaki A.C."/>
            <person name="Myridakis A.I."/>
            <person name="Kouvelis V.N."/>
        </authorList>
    </citation>
    <scope>NUCLEOTIDE SEQUENCE [LARGE SCALE GENOMIC DNA]</scope>
    <source>
        <strain evidence="8 9">ATHUM6906</strain>
    </source>
</reference>
<evidence type="ECO:0000313" key="9">
    <source>
        <dbReference type="Proteomes" id="UP001338125"/>
    </source>
</evidence>
<protein>
    <submittedName>
        <fullName evidence="8">TLC domain-containing C17A2.02c-like protein</fullName>
    </submittedName>
</protein>
<evidence type="ECO:0000256" key="2">
    <source>
        <dbReference type="ARBA" id="ARBA00022692"/>
    </source>
</evidence>
<accession>A0ABR0SV75</accession>
<gene>
    <name evidence="8" type="ORF">PT974_04527</name>
</gene>
<feature type="transmembrane region" description="Helical" evidence="6">
    <location>
        <begin position="121"/>
        <end position="142"/>
    </location>
</feature>
<dbReference type="PANTHER" id="PTHR13439:SF0">
    <property type="entry name" value="TOPOISOMERASE I DAMAGE AFFECTED PROTEIN 4"/>
    <property type="match status" value="1"/>
</dbReference>
<feature type="domain" description="TLC" evidence="7">
    <location>
        <begin position="71"/>
        <end position="301"/>
    </location>
</feature>
<keyword evidence="9" id="KW-1185">Reference proteome</keyword>
<dbReference type="SMART" id="SM00724">
    <property type="entry name" value="TLC"/>
    <property type="match status" value="1"/>
</dbReference>
<evidence type="ECO:0000256" key="3">
    <source>
        <dbReference type="ARBA" id="ARBA00022989"/>
    </source>
</evidence>